<evidence type="ECO:0000256" key="8">
    <source>
        <dbReference type="SAM" id="Phobius"/>
    </source>
</evidence>
<keyword evidence="2" id="KW-1003">Cell membrane</keyword>
<dbReference type="RefSeq" id="WP_182546088.1">
    <property type="nucleotide sequence ID" value="NZ_JACGWZ010000006.1"/>
</dbReference>
<dbReference type="AlphaFoldDB" id="A0A839E203"/>
<evidence type="ECO:0000313" key="10">
    <source>
        <dbReference type="Proteomes" id="UP000569329"/>
    </source>
</evidence>
<keyword evidence="6 8" id="KW-0472">Membrane</keyword>
<dbReference type="GO" id="GO:0005886">
    <property type="term" value="C:plasma membrane"/>
    <property type="evidence" value="ECO:0007669"/>
    <property type="project" value="UniProtKB-SubCell"/>
</dbReference>
<feature type="transmembrane region" description="Helical" evidence="8">
    <location>
        <begin position="122"/>
        <end position="140"/>
    </location>
</feature>
<dbReference type="Pfam" id="PF09594">
    <property type="entry name" value="GT87"/>
    <property type="match status" value="1"/>
</dbReference>
<comment type="subcellular location">
    <subcellularLocation>
        <location evidence="1">Cell membrane</location>
        <topology evidence="1">Multi-pass membrane protein</topology>
    </subcellularLocation>
</comment>
<evidence type="ECO:0000256" key="2">
    <source>
        <dbReference type="ARBA" id="ARBA00022475"/>
    </source>
</evidence>
<sequence>MTSVLVVSVAVFLAPSLLQWAFTGRLVFGDFLDVTVYRAGGAALLHGEPLYAANLPVGTGSFPFTYPPFAAVVFAPMAFVPAWLCRALVIPVHIGLLTAVVRKCLRCMGHPDTRQLRRSSTALTAIVFLLEPIAWTMWLGQLNLVLLALVLVDLTADRRWSGLGVGIATGLKLTPGLFIVYLLCTRRFRAAGTAMVTSAVTIGLGFLSAPGDSARYWAGTFLDNTRFEATASPSNLSINGTVARLIGTGDVQRIGWLVLAIGVTIIALTTASRAHADGRVLLGLTLCGLTSTAVSPFSWSHHWVWIAPLAILAIAHASGALLACLAVLTFAWPVHIVLGLDMHFPVLGISALPPWHGLEILYDNAYLIVFAGALVATHRALSDRTATPRTPATGGM</sequence>
<comment type="similarity">
    <text evidence="7">Belongs to the glycosyltransferase 87 family.</text>
</comment>
<name>A0A839E203_9PSEU</name>
<protein>
    <submittedName>
        <fullName evidence="9">Alpha-1,2-mannosyltransferase</fullName>
        <ecNumber evidence="9">2.4.1.-</ecNumber>
    </submittedName>
</protein>
<gene>
    <name evidence="9" type="ORF">FHX42_004298</name>
</gene>
<feature type="transmembrane region" description="Helical" evidence="8">
    <location>
        <begin position="364"/>
        <end position="381"/>
    </location>
</feature>
<feature type="transmembrane region" description="Helical" evidence="8">
    <location>
        <begin position="305"/>
        <end position="328"/>
    </location>
</feature>
<dbReference type="Proteomes" id="UP000569329">
    <property type="component" value="Unassembled WGS sequence"/>
</dbReference>
<comment type="caution">
    <text evidence="9">The sequence shown here is derived from an EMBL/GenBank/DDBJ whole genome shotgun (WGS) entry which is preliminary data.</text>
</comment>
<accession>A0A839E203</accession>
<evidence type="ECO:0000313" key="9">
    <source>
        <dbReference type="EMBL" id="MBA8826919.1"/>
    </source>
</evidence>
<proteinExistence type="inferred from homology"/>
<organism evidence="9 10">
    <name type="scientific">Halosaccharopolyspora lacisalsi</name>
    <dbReference type="NCBI Taxonomy" id="1000566"/>
    <lineage>
        <taxon>Bacteria</taxon>
        <taxon>Bacillati</taxon>
        <taxon>Actinomycetota</taxon>
        <taxon>Actinomycetes</taxon>
        <taxon>Pseudonocardiales</taxon>
        <taxon>Pseudonocardiaceae</taxon>
        <taxon>Halosaccharopolyspora</taxon>
    </lineage>
</organism>
<feature type="transmembrane region" description="Helical" evidence="8">
    <location>
        <begin position="254"/>
        <end position="271"/>
    </location>
</feature>
<feature type="transmembrane region" description="Helical" evidence="8">
    <location>
        <begin position="160"/>
        <end position="183"/>
    </location>
</feature>
<keyword evidence="4 8" id="KW-0812">Transmembrane</keyword>
<evidence type="ECO:0000256" key="4">
    <source>
        <dbReference type="ARBA" id="ARBA00022692"/>
    </source>
</evidence>
<dbReference type="EMBL" id="JACGWZ010000006">
    <property type="protein sequence ID" value="MBA8826919.1"/>
    <property type="molecule type" value="Genomic_DNA"/>
</dbReference>
<evidence type="ECO:0000256" key="1">
    <source>
        <dbReference type="ARBA" id="ARBA00004651"/>
    </source>
</evidence>
<evidence type="ECO:0000256" key="5">
    <source>
        <dbReference type="ARBA" id="ARBA00022989"/>
    </source>
</evidence>
<dbReference type="InterPro" id="IPR018584">
    <property type="entry name" value="GT87"/>
</dbReference>
<feature type="transmembrane region" description="Helical" evidence="8">
    <location>
        <begin position="69"/>
        <end position="101"/>
    </location>
</feature>
<dbReference type="GO" id="GO:0016758">
    <property type="term" value="F:hexosyltransferase activity"/>
    <property type="evidence" value="ECO:0007669"/>
    <property type="project" value="InterPro"/>
</dbReference>
<keyword evidence="9" id="KW-0328">Glycosyltransferase</keyword>
<reference evidence="9 10" key="1">
    <citation type="submission" date="2020-07" db="EMBL/GenBank/DDBJ databases">
        <title>Sequencing the genomes of 1000 actinobacteria strains.</title>
        <authorList>
            <person name="Klenk H.-P."/>
        </authorList>
    </citation>
    <scope>NUCLEOTIDE SEQUENCE [LARGE SCALE GENOMIC DNA]</scope>
    <source>
        <strain evidence="9 10">DSM 45975</strain>
    </source>
</reference>
<evidence type="ECO:0000256" key="7">
    <source>
        <dbReference type="ARBA" id="ARBA00024033"/>
    </source>
</evidence>
<keyword evidence="3 9" id="KW-0808">Transferase</keyword>
<evidence type="ECO:0000256" key="3">
    <source>
        <dbReference type="ARBA" id="ARBA00022679"/>
    </source>
</evidence>
<evidence type="ECO:0000256" key="6">
    <source>
        <dbReference type="ARBA" id="ARBA00023136"/>
    </source>
</evidence>
<feature type="transmembrane region" description="Helical" evidence="8">
    <location>
        <begin position="280"/>
        <end position="299"/>
    </location>
</feature>
<keyword evidence="10" id="KW-1185">Reference proteome</keyword>
<dbReference type="EC" id="2.4.1.-" evidence="9"/>
<keyword evidence="5 8" id="KW-1133">Transmembrane helix</keyword>